<evidence type="ECO:0000313" key="3">
    <source>
        <dbReference type="Proteomes" id="UP000093737"/>
    </source>
</evidence>
<dbReference type="Proteomes" id="UP000093737">
    <property type="component" value="Unassembled WGS sequence"/>
</dbReference>
<organism evidence="2 3">
    <name type="scientific">Rhizobium loti</name>
    <name type="common">Mesorhizobium loti</name>
    <dbReference type="NCBI Taxonomy" id="381"/>
    <lineage>
        <taxon>Bacteria</taxon>
        <taxon>Pseudomonadati</taxon>
        <taxon>Pseudomonadota</taxon>
        <taxon>Alphaproteobacteria</taxon>
        <taxon>Hyphomicrobiales</taxon>
        <taxon>Phyllobacteriaceae</taxon>
        <taxon>Mesorhizobium</taxon>
    </lineage>
</organism>
<evidence type="ECO:0000313" key="2">
    <source>
        <dbReference type="EMBL" id="OBQ62111.1"/>
    </source>
</evidence>
<evidence type="ECO:0000256" key="1">
    <source>
        <dbReference type="SAM" id="MobiDB-lite"/>
    </source>
</evidence>
<dbReference type="RefSeq" id="WP_056572501.1">
    <property type="nucleotide sequence ID" value="NZ_CP033334.1"/>
</dbReference>
<protein>
    <submittedName>
        <fullName evidence="2">Uncharacterized protein</fullName>
    </submittedName>
</protein>
<accession>A0A6M7U6U9</accession>
<feature type="compositionally biased region" description="Basic and acidic residues" evidence="1">
    <location>
        <begin position="84"/>
        <end position="96"/>
    </location>
</feature>
<dbReference type="AlphaFoldDB" id="A0A6M7U6U9"/>
<gene>
    <name evidence="2" type="ORF">A8145_20805</name>
</gene>
<dbReference type="EMBL" id="LYTK01000020">
    <property type="protein sequence ID" value="OBQ62111.1"/>
    <property type="molecule type" value="Genomic_DNA"/>
</dbReference>
<reference evidence="2 3" key="1">
    <citation type="submission" date="2016-05" db="EMBL/GenBank/DDBJ databases">
        <authorList>
            <person name="Ramsay J.P."/>
        </authorList>
    </citation>
    <scope>NUCLEOTIDE SEQUENCE [LARGE SCALE GENOMIC DNA]</scope>
    <source>
        <strain evidence="2 3">NZP2042</strain>
    </source>
</reference>
<name>A0A6M7U6U9_RHILI</name>
<comment type="caution">
    <text evidence="2">The sequence shown here is derived from an EMBL/GenBank/DDBJ whole genome shotgun (WGS) entry which is preliminary data.</text>
</comment>
<feature type="region of interest" description="Disordered" evidence="1">
    <location>
        <begin position="73"/>
        <end position="96"/>
    </location>
</feature>
<proteinExistence type="predicted"/>
<sequence>MNIERVQTGVRLEKRLVKVLKALAEHRDMSLGDLIEGIVLHAFEGQAPFSPATLETISQLKRIYGLELGAADSHGLAEAPPSDGVEREGKADDEPS</sequence>